<protein>
    <submittedName>
        <fullName evidence="3">MBL fold metallo-hydrolase</fullName>
    </submittedName>
</protein>
<feature type="domain" description="Metallo-beta-lactamase" evidence="2">
    <location>
        <begin position="115"/>
        <end position="282"/>
    </location>
</feature>
<keyword evidence="4" id="KW-1185">Reference proteome</keyword>
<dbReference type="SMART" id="SM00849">
    <property type="entry name" value="Lactamase_B"/>
    <property type="match status" value="1"/>
</dbReference>
<dbReference type="EMBL" id="JAAEAA010000007">
    <property type="protein sequence ID" value="NDK55756.1"/>
    <property type="molecule type" value="Genomic_DNA"/>
</dbReference>
<gene>
    <name evidence="3" type="ORF">GWO68_07505</name>
</gene>
<name>A0A6B2H523_9BACT</name>
<dbReference type="InterPro" id="IPR001279">
    <property type="entry name" value="Metallo-B-lactamas"/>
</dbReference>
<evidence type="ECO:0000313" key="3">
    <source>
        <dbReference type="EMBL" id="NDK55756.1"/>
    </source>
</evidence>
<feature type="chain" id="PRO_5025377809" evidence="1">
    <location>
        <begin position="26"/>
        <end position="308"/>
    </location>
</feature>
<organism evidence="3 4">
    <name type="scientific">Pontibacter fetidus</name>
    <dbReference type="NCBI Taxonomy" id="2700082"/>
    <lineage>
        <taxon>Bacteria</taxon>
        <taxon>Pseudomonadati</taxon>
        <taxon>Bacteroidota</taxon>
        <taxon>Cytophagia</taxon>
        <taxon>Cytophagales</taxon>
        <taxon>Hymenobacteraceae</taxon>
        <taxon>Pontibacter</taxon>
    </lineage>
</organism>
<dbReference type="PANTHER" id="PTHR36839">
    <property type="entry name" value="METALLO-BETA-LACTAMASE FAMILY PROTEIN (AFU_ORTHOLOGUE AFUA_5G12770)"/>
    <property type="match status" value="1"/>
</dbReference>
<dbReference type="GO" id="GO:0016787">
    <property type="term" value="F:hydrolase activity"/>
    <property type="evidence" value="ECO:0007669"/>
    <property type="project" value="UniProtKB-KW"/>
</dbReference>
<dbReference type="Pfam" id="PF00753">
    <property type="entry name" value="Lactamase_B"/>
    <property type="match status" value="1"/>
</dbReference>
<dbReference type="Gene3D" id="3.60.15.10">
    <property type="entry name" value="Ribonuclease Z/Hydroxyacylglutathione hydrolase-like"/>
    <property type="match status" value="1"/>
</dbReference>
<reference evidence="3 4" key="1">
    <citation type="submission" date="2020-01" db="EMBL/GenBank/DDBJ databases">
        <authorList>
            <person name="Kim M.K."/>
        </authorList>
    </citation>
    <scope>NUCLEOTIDE SEQUENCE [LARGE SCALE GENOMIC DNA]</scope>
    <source>
        <strain evidence="3 4">BT213</strain>
    </source>
</reference>
<dbReference type="RefSeq" id="WP_162345813.1">
    <property type="nucleotide sequence ID" value="NZ_JAAEAA010000007.1"/>
</dbReference>
<comment type="caution">
    <text evidence="3">The sequence shown here is derived from an EMBL/GenBank/DDBJ whole genome shotgun (WGS) entry which is preliminary data.</text>
</comment>
<dbReference type="PANTHER" id="PTHR36839:SF1">
    <property type="entry name" value="METALLO-BETA-LACTAMASE FAMILY PROTEIN (AFU_ORTHOLOGUE AFUA_5G12770)"/>
    <property type="match status" value="1"/>
</dbReference>
<evidence type="ECO:0000256" key="1">
    <source>
        <dbReference type="SAM" id="SignalP"/>
    </source>
</evidence>
<evidence type="ECO:0000259" key="2">
    <source>
        <dbReference type="SMART" id="SM00849"/>
    </source>
</evidence>
<dbReference type="AlphaFoldDB" id="A0A6B2H523"/>
<dbReference type="Proteomes" id="UP000478546">
    <property type="component" value="Unassembled WGS sequence"/>
</dbReference>
<keyword evidence="3" id="KW-0378">Hydrolase</keyword>
<dbReference type="SUPFAM" id="SSF56281">
    <property type="entry name" value="Metallo-hydrolase/oxidoreductase"/>
    <property type="match status" value="1"/>
</dbReference>
<dbReference type="InterPro" id="IPR036866">
    <property type="entry name" value="RibonucZ/Hydroxyglut_hydro"/>
</dbReference>
<sequence>MNRKSFLKNSLLGSSLLLLPGPAHHFFSGSSVKPVKITVREPQQKNICATCGTRYATGKTATDTCPICTDERQYVSDGGQTWTSYSEIAKDHSIKIAKLQENLYELKITPDFAIGQKAHLVLSKSGNVLWDCIPYLDEQTITYIKTLGGIKAITISHPHYYSLMAEWAAAFNCPIYLHQLDKQWIQDKSTHLQLWEGSELPLWDGMKVVHTGGHFDGSTVMHLPYHGKGTLLTGDTVYVARDRRHLSMMYSYPNLVPLPKKAIEQVNSRVEPLEFDTIHGAFDGQLIATGAKDAFRRSVNRYLKIYEG</sequence>
<accession>A0A6B2H523</accession>
<evidence type="ECO:0000313" key="4">
    <source>
        <dbReference type="Proteomes" id="UP000478546"/>
    </source>
</evidence>
<feature type="signal peptide" evidence="1">
    <location>
        <begin position="1"/>
        <end position="25"/>
    </location>
</feature>
<keyword evidence="1" id="KW-0732">Signal</keyword>
<proteinExistence type="predicted"/>